<gene>
    <name evidence="1" type="ORF">HPB47_008786</name>
</gene>
<dbReference type="EMBL" id="JABSTQ010011207">
    <property type="protein sequence ID" value="KAG0414066.1"/>
    <property type="molecule type" value="Genomic_DNA"/>
</dbReference>
<evidence type="ECO:0000313" key="2">
    <source>
        <dbReference type="Proteomes" id="UP000805193"/>
    </source>
</evidence>
<reference evidence="1 2" key="1">
    <citation type="journal article" date="2020" name="Cell">
        <title>Large-Scale Comparative Analyses of Tick Genomes Elucidate Their Genetic Diversity and Vector Capacities.</title>
        <authorList>
            <consortium name="Tick Genome and Microbiome Consortium (TIGMIC)"/>
            <person name="Jia N."/>
            <person name="Wang J."/>
            <person name="Shi W."/>
            <person name="Du L."/>
            <person name="Sun Y."/>
            <person name="Zhan W."/>
            <person name="Jiang J.F."/>
            <person name="Wang Q."/>
            <person name="Zhang B."/>
            <person name="Ji P."/>
            <person name="Bell-Sakyi L."/>
            <person name="Cui X.M."/>
            <person name="Yuan T.T."/>
            <person name="Jiang B.G."/>
            <person name="Yang W.F."/>
            <person name="Lam T.T."/>
            <person name="Chang Q.C."/>
            <person name="Ding S.J."/>
            <person name="Wang X.J."/>
            <person name="Zhu J.G."/>
            <person name="Ruan X.D."/>
            <person name="Zhao L."/>
            <person name="Wei J.T."/>
            <person name="Ye R.Z."/>
            <person name="Que T.C."/>
            <person name="Du C.H."/>
            <person name="Zhou Y.H."/>
            <person name="Cheng J.X."/>
            <person name="Dai P.F."/>
            <person name="Guo W.B."/>
            <person name="Han X.H."/>
            <person name="Huang E.J."/>
            <person name="Li L.F."/>
            <person name="Wei W."/>
            <person name="Gao Y.C."/>
            <person name="Liu J.Z."/>
            <person name="Shao H.Z."/>
            <person name="Wang X."/>
            <person name="Wang C.C."/>
            <person name="Yang T.C."/>
            <person name="Huo Q.B."/>
            <person name="Li W."/>
            <person name="Chen H.Y."/>
            <person name="Chen S.E."/>
            <person name="Zhou L.G."/>
            <person name="Ni X.B."/>
            <person name="Tian J.H."/>
            <person name="Sheng Y."/>
            <person name="Liu T."/>
            <person name="Pan Y.S."/>
            <person name="Xia L.Y."/>
            <person name="Li J."/>
            <person name="Zhao F."/>
            <person name="Cao W.C."/>
        </authorList>
    </citation>
    <scope>NUCLEOTIDE SEQUENCE [LARGE SCALE GENOMIC DNA]</scope>
    <source>
        <strain evidence="1">Iper-2018</strain>
    </source>
</reference>
<evidence type="ECO:0000313" key="1">
    <source>
        <dbReference type="EMBL" id="KAG0414066.1"/>
    </source>
</evidence>
<comment type="caution">
    <text evidence="1">The sequence shown here is derived from an EMBL/GenBank/DDBJ whole genome shotgun (WGS) entry which is preliminary data.</text>
</comment>
<dbReference type="Proteomes" id="UP000805193">
    <property type="component" value="Unassembled WGS sequence"/>
</dbReference>
<proteinExistence type="predicted"/>
<keyword evidence="2" id="KW-1185">Reference proteome</keyword>
<name>A0AC60P410_IXOPE</name>
<protein>
    <submittedName>
        <fullName evidence="1">Uncharacterized protein</fullName>
    </submittedName>
</protein>
<organism evidence="1 2">
    <name type="scientific">Ixodes persulcatus</name>
    <name type="common">Taiga tick</name>
    <dbReference type="NCBI Taxonomy" id="34615"/>
    <lineage>
        <taxon>Eukaryota</taxon>
        <taxon>Metazoa</taxon>
        <taxon>Ecdysozoa</taxon>
        <taxon>Arthropoda</taxon>
        <taxon>Chelicerata</taxon>
        <taxon>Arachnida</taxon>
        <taxon>Acari</taxon>
        <taxon>Parasitiformes</taxon>
        <taxon>Ixodida</taxon>
        <taxon>Ixodoidea</taxon>
        <taxon>Ixodidae</taxon>
        <taxon>Ixodinae</taxon>
        <taxon>Ixodes</taxon>
    </lineage>
</organism>
<sequence length="461" mass="50249">MHEPGSSHPTPVLHGQIPPGAPANRRYRAVHPRNSSITTRRGQQQAGSWPKAWPGARPIADDSSQTYATGATGESVGRCSSRPSPQLHDIRPTAAPARPPQSALCAAPAASLPPGQHDFGGRGDYGFTTLGPNLSRCPRREGPRPMRSLLEKLLAEGNLQSPDNYLYPRKDKKSVLFRGTPKVRDNSTEVYALHGSYKYQVSATPMGVGVHVSCSSGVRVHVHTLSSGREKRDGNLPPPDRHQGRQGPAADSATPIETRQNTKSPQQLERRGQNETNDTQTQNSLLQESEARGGGDVISRQLKNGGLQRRGATAYRSSNSQKSGIPRQWARKRGGDLGRLLIRKVSEAHALHPEPNDPRTRYEMMPLRLACGSRRGKSALPPRLLIIMARQGSLPGGVSPSETRRHCSKRAAPNYASPVQPARRAGGPRNQWMLKRRPSSSAHQIGTARFDYSVEAQRAVQ</sequence>
<accession>A0AC60P410</accession>